<dbReference type="Gene3D" id="1.10.10.10">
    <property type="entry name" value="Winged helix-like DNA-binding domain superfamily/Winged helix DNA-binding domain"/>
    <property type="match status" value="1"/>
</dbReference>
<evidence type="ECO:0000313" key="3">
    <source>
        <dbReference type="Proteomes" id="UP000027946"/>
    </source>
</evidence>
<dbReference type="PANTHER" id="PTHR33221">
    <property type="entry name" value="WINGED HELIX-TURN-HELIX TRANSCRIPTIONAL REGULATOR, RRF2 FAMILY"/>
    <property type="match status" value="1"/>
</dbReference>
<dbReference type="InterPro" id="IPR036388">
    <property type="entry name" value="WH-like_DNA-bd_sf"/>
</dbReference>
<dbReference type="eggNOG" id="COG1959">
    <property type="taxonomic scope" value="Bacteria"/>
</dbReference>
<dbReference type="PANTHER" id="PTHR33221:SF5">
    <property type="entry name" value="HTH-TYPE TRANSCRIPTIONAL REGULATOR ISCR"/>
    <property type="match status" value="1"/>
</dbReference>
<dbReference type="GO" id="GO:0005829">
    <property type="term" value="C:cytosol"/>
    <property type="evidence" value="ECO:0007669"/>
    <property type="project" value="TreeGrafter"/>
</dbReference>
<dbReference type="OrthoDB" id="9808360at2"/>
<keyword evidence="3" id="KW-1185">Reference proteome</keyword>
<dbReference type="Proteomes" id="UP000027946">
    <property type="component" value="Unassembled WGS sequence"/>
</dbReference>
<dbReference type="InterPro" id="IPR036390">
    <property type="entry name" value="WH_DNA-bd_sf"/>
</dbReference>
<keyword evidence="1" id="KW-0238">DNA-binding</keyword>
<accession>A0A069REL5</accession>
<dbReference type="EMBL" id="JJMM01000011">
    <property type="protein sequence ID" value="KDR95233.1"/>
    <property type="molecule type" value="Genomic_DNA"/>
</dbReference>
<dbReference type="RefSeq" id="WP_038265355.1">
    <property type="nucleotide sequence ID" value="NZ_FSRH01000002.1"/>
</dbReference>
<proteinExistence type="predicted"/>
<dbReference type="NCBIfam" id="TIGR00738">
    <property type="entry name" value="rrf2_super"/>
    <property type="match status" value="1"/>
</dbReference>
<dbReference type="InterPro" id="IPR000944">
    <property type="entry name" value="Tscrpt_reg_Rrf2"/>
</dbReference>
<dbReference type="InterPro" id="IPR030489">
    <property type="entry name" value="TR_Rrf2-type_CS"/>
</dbReference>
<protein>
    <submittedName>
        <fullName evidence="2">Transcriptional regulator, Rrf2 family</fullName>
    </submittedName>
</protein>
<dbReference type="AlphaFoldDB" id="A0A069REL5"/>
<dbReference type="GO" id="GO:0003700">
    <property type="term" value="F:DNA-binding transcription factor activity"/>
    <property type="evidence" value="ECO:0007669"/>
    <property type="project" value="TreeGrafter"/>
</dbReference>
<evidence type="ECO:0000313" key="2">
    <source>
        <dbReference type="EMBL" id="KDR95233.1"/>
    </source>
</evidence>
<dbReference type="PROSITE" id="PS01332">
    <property type="entry name" value="HTH_RRF2_1"/>
    <property type="match status" value="1"/>
</dbReference>
<dbReference type="GO" id="GO:0003677">
    <property type="term" value="F:DNA binding"/>
    <property type="evidence" value="ECO:0007669"/>
    <property type="project" value="UniProtKB-KW"/>
</dbReference>
<organism evidence="2 3">
    <name type="scientific">Peptoclostridium litorale DSM 5388</name>
    <dbReference type="NCBI Taxonomy" id="1121324"/>
    <lineage>
        <taxon>Bacteria</taxon>
        <taxon>Bacillati</taxon>
        <taxon>Bacillota</taxon>
        <taxon>Clostridia</taxon>
        <taxon>Peptostreptococcales</taxon>
        <taxon>Peptoclostridiaceae</taxon>
        <taxon>Peptoclostridium</taxon>
    </lineage>
</organism>
<comment type="caution">
    <text evidence="2">The sequence shown here is derived from an EMBL/GenBank/DDBJ whole genome shotgun (WGS) entry which is preliminary data.</text>
</comment>
<dbReference type="Pfam" id="PF02082">
    <property type="entry name" value="Rrf2"/>
    <property type="match status" value="1"/>
</dbReference>
<dbReference type="STRING" id="1121324.CLIT_11c02620"/>
<sequence length="144" mass="16507">MKISVRSRYGIKAMVDLAINGTTGPVPLKQIAERQGISERYLERVFSLLKKSGLVDSIKGPQGGYELSFEPKKITMKKLLETLEGNLSFSEDQDNEDILDECIIELLWTKVDESIMQVIQELTLLDMVEDYKKKTDSSKYMYYI</sequence>
<dbReference type="PROSITE" id="PS51197">
    <property type="entry name" value="HTH_RRF2_2"/>
    <property type="match status" value="1"/>
</dbReference>
<gene>
    <name evidence="2" type="ORF">CLIT_11c02620</name>
</gene>
<evidence type="ECO:0000256" key="1">
    <source>
        <dbReference type="ARBA" id="ARBA00023125"/>
    </source>
</evidence>
<dbReference type="SUPFAM" id="SSF46785">
    <property type="entry name" value="Winged helix' DNA-binding domain"/>
    <property type="match status" value="1"/>
</dbReference>
<reference evidence="2 3" key="1">
    <citation type="submission" date="2014-03" db="EMBL/GenBank/DDBJ databases">
        <title>Genome sequence of Clostridium litorale W6, DSM 5388.</title>
        <authorList>
            <person name="Poehlein A."/>
            <person name="Jagirdar A."/>
            <person name="Khonsari B."/>
            <person name="Chibani C.M."/>
            <person name="Gutierrez Gutierrez D.A."/>
            <person name="Davydova E."/>
            <person name="Alghaithi H.S."/>
            <person name="Nair K.P."/>
            <person name="Dhamotharan K."/>
            <person name="Chandran L."/>
            <person name="G W."/>
            <person name="Daniel R."/>
        </authorList>
    </citation>
    <scope>NUCLEOTIDE SEQUENCE [LARGE SCALE GENOMIC DNA]</scope>
    <source>
        <strain evidence="2 3">W6</strain>
    </source>
</reference>
<name>A0A069REL5_PEPLI</name>